<evidence type="ECO:0000313" key="3">
    <source>
        <dbReference type="RefSeq" id="XP_040950777.1"/>
    </source>
</evidence>
<evidence type="ECO:0000256" key="1">
    <source>
        <dbReference type="SAM" id="MobiDB-lite"/>
    </source>
</evidence>
<keyword evidence="2" id="KW-1185">Reference proteome</keyword>
<feature type="compositionally biased region" description="Basic residues" evidence="1">
    <location>
        <begin position="1"/>
        <end position="11"/>
    </location>
</feature>
<sequence>MEEKPRRRGHGQLREEEPPLPAIDHRTGRRTPATTTPFAVAGKPKKAPFFSFLRIESRSGVRKAEIRAKRAKIERDLSVPPSPETGAAKGMVVADSMGEWEWCWWQTTWENGKRQVGV</sequence>
<feature type="region of interest" description="Disordered" evidence="1">
    <location>
        <begin position="1"/>
        <end position="41"/>
    </location>
</feature>
<name>A0ABM3A7E7_GOSHI</name>
<organism evidence="2 3">
    <name type="scientific">Gossypium hirsutum</name>
    <name type="common">Upland cotton</name>
    <name type="synonym">Gossypium mexicanum</name>
    <dbReference type="NCBI Taxonomy" id="3635"/>
    <lineage>
        <taxon>Eukaryota</taxon>
        <taxon>Viridiplantae</taxon>
        <taxon>Streptophyta</taxon>
        <taxon>Embryophyta</taxon>
        <taxon>Tracheophyta</taxon>
        <taxon>Spermatophyta</taxon>
        <taxon>Magnoliopsida</taxon>
        <taxon>eudicotyledons</taxon>
        <taxon>Gunneridae</taxon>
        <taxon>Pentapetalae</taxon>
        <taxon>rosids</taxon>
        <taxon>malvids</taxon>
        <taxon>Malvales</taxon>
        <taxon>Malvaceae</taxon>
        <taxon>Malvoideae</taxon>
        <taxon>Gossypium</taxon>
    </lineage>
</organism>
<dbReference type="RefSeq" id="XP_040950777.1">
    <property type="nucleotide sequence ID" value="XM_041094843.1"/>
</dbReference>
<reference evidence="3" key="2">
    <citation type="submission" date="2025-08" db="UniProtKB">
        <authorList>
            <consortium name="RefSeq"/>
        </authorList>
    </citation>
    <scope>IDENTIFICATION</scope>
</reference>
<dbReference type="GeneID" id="121218138"/>
<dbReference type="Proteomes" id="UP000818029">
    <property type="component" value="Chromosome D06"/>
</dbReference>
<reference evidence="2" key="1">
    <citation type="journal article" date="2020" name="Nat. Genet.">
        <title>Genomic diversifications of five Gossypium allopolyploid species and their impact on cotton improvement.</title>
        <authorList>
            <person name="Chen Z.J."/>
            <person name="Sreedasyam A."/>
            <person name="Ando A."/>
            <person name="Song Q."/>
            <person name="De Santiago L.M."/>
            <person name="Hulse-Kemp A.M."/>
            <person name="Ding M."/>
            <person name="Ye W."/>
            <person name="Kirkbride R.C."/>
            <person name="Jenkins J."/>
            <person name="Plott C."/>
            <person name="Lovell J."/>
            <person name="Lin Y.M."/>
            <person name="Vaughn R."/>
            <person name="Liu B."/>
            <person name="Simpson S."/>
            <person name="Scheffler B.E."/>
            <person name="Wen L."/>
            <person name="Saski C.A."/>
            <person name="Grover C.E."/>
            <person name="Hu G."/>
            <person name="Conover J.L."/>
            <person name="Carlson J.W."/>
            <person name="Shu S."/>
            <person name="Boston L.B."/>
            <person name="Williams M."/>
            <person name="Peterson D.G."/>
            <person name="McGee K."/>
            <person name="Jones D.C."/>
            <person name="Wendel J.F."/>
            <person name="Stelly D.M."/>
            <person name="Grimwood J."/>
            <person name="Schmutz J."/>
        </authorList>
    </citation>
    <scope>NUCLEOTIDE SEQUENCE [LARGE SCALE GENOMIC DNA]</scope>
    <source>
        <strain evidence="2">cv. TM-1</strain>
    </source>
</reference>
<protein>
    <submittedName>
        <fullName evidence="3">Uncharacterized protein</fullName>
    </submittedName>
</protein>
<gene>
    <name evidence="3" type="primary">LOC121218138</name>
</gene>
<evidence type="ECO:0000313" key="2">
    <source>
        <dbReference type="Proteomes" id="UP000818029"/>
    </source>
</evidence>
<accession>A0ABM3A7E7</accession>
<proteinExistence type="predicted"/>